<proteinExistence type="predicted"/>
<dbReference type="OrthoDB" id="5392779at2759"/>
<dbReference type="SMART" id="SM00066">
    <property type="entry name" value="GAL4"/>
    <property type="match status" value="1"/>
</dbReference>
<evidence type="ECO:0000259" key="5">
    <source>
        <dbReference type="PROSITE" id="PS00463"/>
    </source>
</evidence>
<dbReference type="SUPFAM" id="SSF57701">
    <property type="entry name" value="Zn2/Cys6 DNA-binding domain"/>
    <property type="match status" value="1"/>
</dbReference>
<keyword evidence="1" id="KW-0479">Metal-binding</keyword>
<dbReference type="PANTHER" id="PTHR47840">
    <property type="entry name" value="ZN(II)2CYS6 TRANSCRIPTION FACTOR (EUROFUNG)-RELATED"/>
    <property type="match status" value="1"/>
</dbReference>
<dbReference type="CDD" id="cd12148">
    <property type="entry name" value="fungal_TF_MHR"/>
    <property type="match status" value="1"/>
</dbReference>
<evidence type="ECO:0000256" key="1">
    <source>
        <dbReference type="ARBA" id="ARBA00022723"/>
    </source>
</evidence>
<dbReference type="InterPro" id="IPR001138">
    <property type="entry name" value="Zn2Cys6_DnaBD"/>
</dbReference>
<keyword evidence="4" id="KW-0539">Nucleus</keyword>
<organism evidence="6 7">
    <name type="scientific">Microthyrium microscopicum</name>
    <dbReference type="NCBI Taxonomy" id="703497"/>
    <lineage>
        <taxon>Eukaryota</taxon>
        <taxon>Fungi</taxon>
        <taxon>Dikarya</taxon>
        <taxon>Ascomycota</taxon>
        <taxon>Pezizomycotina</taxon>
        <taxon>Dothideomycetes</taxon>
        <taxon>Dothideomycetes incertae sedis</taxon>
        <taxon>Microthyriales</taxon>
        <taxon>Microthyriaceae</taxon>
        <taxon>Microthyrium</taxon>
    </lineage>
</organism>
<accession>A0A6A6UMA0</accession>
<protein>
    <recommendedName>
        <fullName evidence="5">Zn(2)-C6 fungal-type domain-containing protein</fullName>
    </recommendedName>
</protein>
<gene>
    <name evidence="6" type="ORF">BT63DRAFT_422706</name>
</gene>
<dbReference type="InterPro" id="IPR036864">
    <property type="entry name" value="Zn2-C6_fun-type_DNA-bd_sf"/>
</dbReference>
<evidence type="ECO:0000256" key="2">
    <source>
        <dbReference type="ARBA" id="ARBA00023015"/>
    </source>
</evidence>
<dbReference type="InterPro" id="IPR007219">
    <property type="entry name" value="XnlR_reg_dom"/>
</dbReference>
<dbReference type="GO" id="GO:0000981">
    <property type="term" value="F:DNA-binding transcription factor activity, RNA polymerase II-specific"/>
    <property type="evidence" value="ECO:0007669"/>
    <property type="project" value="InterPro"/>
</dbReference>
<dbReference type="GO" id="GO:0003677">
    <property type="term" value="F:DNA binding"/>
    <property type="evidence" value="ECO:0007669"/>
    <property type="project" value="InterPro"/>
</dbReference>
<evidence type="ECO:0000313" key="7">
    <source>
        <dbReference type="Proteomes" id="UP000799302"/>
    </source>
</evidence>
<keyword evidence="3" id="KW-0804">Transcription</keyword>
<evidence type="ECO:0000313" key="6">
    <source>
        <dbReference type="EMBL" id="KAF2672198.1"/>
    </source>
</evidence>
<keyword evidence="2" id="KW-0805">Transcription regulation</keyword>
<evidence type="ECO:0000256" key="4">
    <source>
        <dbReference type="ARBA" id="ARBA00023242"/>
    </source>
</evidence>
<evidence type="ECO:0000256" key="3">
    <source>
        <dbReference type="ARBA" id="ARBA00023163"/>
    </source>
</evidence>
<dbReference type="Gene3D" id="4.10.240.10">
    <property type="entry name" value="Zn(2)-C6 fungal-type DNA-binding domain"/>
    <property type="match status" value="1"/>
</dbReference>
<dbReference type="SMART" id="SM00906">
    <property type="entry name" value="Fungal_trans"/>
    <property type="match status" value="1"/>
</dbReference>
<dbReference type="Proteomes" id="UP000799302">
    <property type="component" value="Unassembled WGS sequence"/>
</dbReference>
<dbReference type="PROSITE" id="PS00463">
    <property type="entry name" value="ZN2_CY6_FUNGAL_1"/>
    <property type="match status" value="1"/>
</dbReference>
<dbReference type="EMBL" id="MU004232">
    <property type="protein sequence ID" value="KAF2672198.1"/>
    <property type="molecule type" value="Genomic_DNA"/>
</dbReference>
<dbReference type="AlphaFoldDB" id="A0A6A6UMA0"/>
<name>A0A6A6UMA0_9PEZI</name>
<dbReference type="GO" id="GO:0008270">
    <property type="term" value="F:zinc ion binding"/>
    <property type="evidence" value="ECO:0007669"/>
    <property type="project" value="InterPro"/>
</dbReference>
<keyword evidence="7" id="KW-1185">Reference proteome</keyword>
<feature type="domain" description="Zn(2)-C6 fungal-type" evidence="5">
    <location>
        <begin position="28"/>
        <end position="59"/>
    </location>
</feature>
<reference evidence="6" key="1">
    <citation type="journal article" date="2020" name="Stud. Mycol.">
        <title>101 Dothideomycetes genomes: a test case for predicting lifestyles and emergence of pathogens.</title>
        <authorList>
            <person name="Haridas S."/>
            <person name="Albert R."/>
            <person name="Binder M."/>
            <person name="Bloem J."/>
            <person name="Labutti K."/>
            <person name="Salamov A."/>
            <person name="Andreopoulos B."/>
            <person name="Baker S."/>
            <person name="Barry K."/>
            <person name="Bills G."/>
            <person name="Bluhm B."/>
            <person name="Cannon C."/>
            <person name="Castanera R."/>
            <person name="Culley D."/>
            <person name="Daum C."/>
            <person name="Ezra D."/>
            <person name="Gonzalez J."/>
            <person name="Henrissat B."/>
            <person name="Kuo A."/>
            <person name="Liang C."/>
            <person name="Lipzen A."/>
            <person name="Lutzoni F."/>
            <person name="Magnuson J."/>
            <person name="Mondo S."/>
            <person name="Nolan M."/>
            <person name="Ohm R."/>
            <person name="Pangilinan J."/>
            <person name="Park H.-J."/>
            <person name="Ramirez L."/>
            <person name="Alfaro M."/>
            <person name="Sun H."/>
            <person name="Tritt A."/>
            <person name="Yoshinaga Y."/>
            <person name="Zwiers L.-H."/>
            <person name="Turgeon B."/>
            <person name="Goodwin S."/>
            <person name="Spatafora J."/>
            <person name="Crous P."/>
            <person name="Grigoriev I."/>
        </authorList>
    </citation>
    <scope>NUCLEOTIDE SEQUENCE</scope>
    <source>
        <strain evidence="6">CBS 115976</strain>
    </source>
</reference>
<sequence length="687" mass="77529">MSSSLPTSRTPSRNAVVKRQKIRKGTFSCWECKHRKIRCVPNPASSVVCTSCHSRGLVCIGQEFPDPDNVRNDAETRIDHLESMVTEVIQQRTISGARPQDCWPASKRSIGEGRWPSQQLLAIPLYTESSMAGLSGHLHSIFPRLSTIDQIIRYSGPLKLAVHVLYLTKKQYSASNNKSSDREEQTITLSSPTDHPIKFARKLIQLALCLQQLNAASVAELSRLQLGGPVHDIMRHYANAVSRYVTSQDDLVNCLEGLEVLMLEALFKLNEGSTRAAWLLFRRCIAIAQMLGYPNSRSLPEQRLWFCFILADRTLSLMLGLPFVVVDDEFVNERLIVVSSPAQKLDCWHVLIMGRIIARNLRIQRRRRSPQNQGGQTNGIEEYQETQSIDAELKKVARLVPSSWWNYKDLDNSLSEVEMAERTAIILAQMHHHFLVVILHQTYLLWDAATYNETYCKSAVLYASREMLSRFLALRKFHVGPTYRGLDNKALISSITLLVVHLQGHEFGAANMFEHQRPRDLALIDQIIKSLEKISVLYNDKSSKSYAQMLKELMKVEDDAAHGANYSITIEDDNHEMAKEEGRMALPIAYFGTISVTHVSLASTRLANRIPEYYENENHFSGQSTLTSGSDPFQYLLESSGDSDFTAAGAHEALNLSPLIDFGMPELNEVEDMSEFNSSSNIFQFSS</sequence>
<dbReference type="GO" id="GO:0006351">
    <property type="term" value="P:DNA-templated transcription"/>
    <property type="evidence" value="ECO:0007669"/>
    <property type="project" value="InterPro"/>
</dbReference>
<dbReference type="PANTHER" id="PTHR47840:SF1">
    <property type="entry name" value="ZN(II)2CYS6 TRANSCRIPTION FACTOR (EUROFUNG)"/>
    <property type="match status" value="1"/>
</dbReference>